<reference evidence="1 2" key="1">
    <citation type="submission" date="2016-07" db="EMBL/GenBank/DDBJ databases">
        <title>Pervasive Adenine N6-methylation of Active Genes in Fungi.</title>
        <authorList>
            <consortium name="DOE Joint Genome Institute"/>
            <person name="Mondo S.J."/>
            <person name="Dannebaum R.O."/>
            <person name="Kuo R.C."/>
            <person name="Labutti K."/>
            <person name="Haridas S."/>
            <person name="Kuo A."/>
            <person name="Salamov A."/>
            <person name="Ahrendt S.R."/>
            <person name="Lipzen A."/>
            <person name="Sullivan W."/>
            <person name="Andreopoulos W.B."/>
            <person name="Clum A."/>
            <person name="Lindquist E."/>
            <person name="Daum C."/>
            <person name="Ramamoorthy G.K."/>
            <person name="Gryganskyi A."/>
            <person name="Culley D."/>
            <person name="Magnuson J.K."/>
            <person name="James T.Y."/>
            <person name="O'Malley M.A."/>
            <person name="Stajich J.E."/>
            <person name="Spatafora J.W."/>
            <person name="Visel A."/>
            <person name="Grigoriev I.V."/>
        </authorList>
    </citation>
    <scope>NUCLEOTIDE SEQUENCE [LARGE SCALE GENOMIC DNA]</scope>
    <source>
        <strain evidence="1 2">CBS 129021</strain>
    </source>
</reference>
<dbReference type="AlphaFoldDB" id="A0A1Y2DHV7"/>
<proteinExistence type="predicted"/>
<sequence>MVNQRRNGASPLIAPRSLSHLDLEWSRQESGLRAPDTILRLTAQNFLDVSFGWHHAIEDGTAGKIFHENLFEVLNRTERAEALPELAGHLLSIPRTSTFTLSQEQLVDLPIFPAFLLVSGWENLRPPVLQGPASPTAALWAPKQRSPYLTRIGIIQIPHQPLQGVLEARRKHRTTVTSLLHALTLVSMADQLSLEKAKAFAGETPFDLRRFIDPARLDGADPNGVFACLISTMSHSFDTGLVSAIRKQLQDQTDGTLSDGLSTIVWSVATRVKQEIPTSWAAGREDGWTIESCAFGQCAIVHGPAITIDAISTADKGLTITVAWQKNAVDDKVGERLSMDLKMWLHDLGLEIA</sequence>
<dbReference type="PANTHER" id="PTHR28037">
    <property type="entry name" value="ALCOHOL O-ACETYLTRANSFERASE 1-RELATED"/>
    <property type="match status" value="1"/>
</dbReference>
<dbReference type="GO" id="GO:0008080">
    <property type="term" value="F:N-acetyltransferase activity"/>
    <property type="evidence" value="ECO:0007669"/>
    <property type="project" value="TreeGrafter"/>
</dbReference>
<gene>
    <name evidence="1" type="ORF">BCR38DRAFT_413248</name>
</gene>
<name>A0A1Y2DHV7_9PEZI</name>
<accession>A0A1Y2DHV7</accession>
<evidence type="ECO:0000313" key="2">
    <source>
        <dbReference type="Proteomes" id="UP000193689"/>
    </source>
</evidence>
<dbReference type="OrthoDB" id="2150604at2759"/>
<protein>
    <recommendedName>
        <fullName evidence="3">Alcohol acetyltransferase</fullName>
    </recommendedName>
</protein>
<dbReference type="GeneID" id="63775025"/>
<keyword evidence="2" id="KW-1185">Reference proteome</keyword>
<evidence type="ECO:0008006" key="3">
    <source>
        <dbReference type="Google" id="ProtNLM"/>
    </source>
</evidence>
<dbReference type="Proteomes" id="UP000193689">
    <property type="component" value="Unassembled WGS sequence"/>
</dbReference>
<dbReference type="InParanoid" id="A0A1Y2DHV7"/>
<dbReference type="PANTHER" id="PTHR28037:SF1">
    <property type="entry name" value="ALCOHOL O-ACETYLTRANSFERASE 1-RELATED"/>
    <property type="match status" value="1"/>
</dbReference>
<dbReference type="STRING" id="1141098.A0A1Y2DHV7"/>
<dbReference type="RefSeq" id="XP_040711292.1">
    <property type="nucleotide sequence ID" value="XM_040858813.1"/>
</dbReference>
<organism evidence="1 2">
    <name type="scientific">Pseudomassariella vexata</name>
    <dbReference type="NCBI Taxonomy" id="1141098"/>
    <lineage>
        <taxon>Eukaryota</taxon>
        <taxon>Fungi</taxon>
        <taxon>Dikarya</taxon>
        <taxon>Ascomycota</taxon>
        <taxon>Pezizomycotina</taxon>
        <taxon>Sordariomycetes</taxon>
        <taxon>Xylariomycetidae</taxon>
        <taxon>Amphisphaeriales</taxon>
        <taxon>Pseudomassariaceae</taxon>
        <taxon>Pseudomassariella</taxon>
    </lineage>
</organism>
<evidence type="ECO:0000313" key="1">
    <source>
        <dbReference type="EMBL" id="ORY58375.1"/>
    </source>
</evidence>
<dbReference type="EMBL" id="MCFJ01000016">
    <property type="protein sequence ID" value="ORY58375.1"/>
    <property type="molecule type" value="Genomic_DNA"/>
</dbReference>
<dbReference type="InterPro" id="IPR052058">
    <property type="entry name" value="Alcohol_O-acetyltransferase"/>
</dbReference>
<comment type="caution">
    <text evidence="1">The sequence shown here is derived from an EMBL/GenBank/DDBJ whole genome shotgun (WGS) entry which is preliminary data.</text>
</comment>